<dbReference type="RefSeq" id="WP_154788359.1">
    <property type="nucleotide sequence ID" value="NZ_WMBB01000006.1"/>
</dbReference>
<proteinExistence type="predicted"/>
<dbReference type="EMBL" id="WMBB01000006">
    <property type="protein sequence ID" value="MTE13891.1"/>
    <property type="molecule type" value="Genomic_DNA"/>
</dbReference>
<dbReference type="AlphaFoldDB" id="A0A6I3KWR9"/>
<protein>
    <submittedName>
        <fullName evidence="1">Uncharacterized protein</fullName>
    </submittedName>
</protein>
<reference evidence="1 2" key="1">
    <citation type="submission" date="2019-11" db="EMBL/GenBank/DDBJ databases">
        <title>Nocardia sp. nov. CT2-14 isolated from soil.</title>
        <authorList>
            <person name="Kanchanasin P."/>
            <person name="Tanasupawat S."/>
            <person name="Yuki M."/>
            <person name="Kudo T."/>
        </authorList>
    </citation>
    <scope>NUCLEOTIDE SEQUENCE [LARGE SCALE GENOMIC DNA]</scope>
    <source>
        <strain evidence="1 2">CT2-14</strain>
    </source>
</reference>
<name>A0A6I3KWR9_9NOCA</name>
<dbReference type="Proteomes" id="UP000432464">
    <property type="component" value="Unassembled WGS sequence"/>
</dbReference>
<gene>
    <name evidence="1" type="ORF">GLP40_14065</name>
</gene>
<accession>A0A6I3KWR9</accession>
<evidence type="ECO:0000313" key="2">
    <source>
        <dbReference type="Proteomes" id="UP000432464"/>
    </source>
</evidence>
<evidence type="ECO:0000313" key="1">
    <source>
        <dbReference type="EMBL" id="MTE13891.1"/>
    </source>
</evidence>
<comment type="caution">
    <text evidence="1">The sequence shown here is derived from an EMBL/GenBank/DDBJ whole genome shotgun (WGS) entry which is preliminary data.</text>
</comment>
<organism evidence="1 2">
    <name type="scientific">Nocardia aurantiaca</name>
    <dbReference type="NCBI Taxonomy" id="2675850"/>
    <lineage>
        <taxon>Bacteria</taxon>
        <taxon>Bacillati</taxon>
        <taxon>Actinomycetota</taxon>
        <taxon>Actinomycetes</taxon>
        <taxon>Mycobacteriales</taxon>
        <taxon>Nocardiaceae</taxon>
        <taxon>Nocardia</taxon>
    </lineage>
</organism>
<keyword evidence="2" id="KW-1185">Reference proteome</keyword>
<sequence>MDASLAAVLGAVVGAIGPSTTAAVSGVLGRRSSLVQMKVDYTKMVYDHRREAYQQFATRVQSVHAFLGNAQENLVFAGDLEAPVRDNQMEGVGKCFAEAETSTESAILQSKTIRELYADVSIQSPDQSLTLAANALVIALDAELEHTRRWLVSELEIDDWAGQSEYRKRALEAHRLVSERFLDFSRAASNILGSDGTEIASDRRRLRFWRR</sequence>